<gene>
    <name evidence="2" type="ORF">RALSY_mp30308</name>
</gene>
<proteinExistence type="predicted"/>
<accession>G3AAV4</accession>
<reference evidence="2" key="2">
    <citation type="submission" date="2011-04" db="EMBL/GenBank/DDBJ databases">
        <authorList>
            <person name="Genoscope - CEA"/>
        </authorList>
    </citation>
    <scope>NUCLEOTIDE SEQUENCE</scope>
    <source>
        <strain evidence="2">R24</strain>
    </source>
</reference>
<sequence length="60" mass="6736">MTRGSTGRPARPERPAHRRPLGFVPSPPRKPARAMTAPLPERAPIRTIKKFNFFAQRGCV</sequence>
<name>G3AAV4_9RALS</name>
<dbReference type="AlphaFoldDB" id="G3AAV4"/>
<protein>
    <submittedName>
        <fullName evidence="2">Uncharacterized protein</fullName>
    </submittedName>
</protein>
<evidence type="ECO:0000313" key="2">
    <source>
        <dbReference type="EMBL" id="CCA86994.1"/>
    </source>
</evidence>
<reference evidence="2" key="1">
    <citation type="journal article" date="2011" name="PLoS ONE">
        <title>Ralstonia syzygii, the Blood Disease Bacterium and some Asian R. solanacearum strains form a single genomic species despite divergent lifestyles.</title>
        <authorList>
            <person name="Remenant B."/>
            <person name="de Cambiaire J.C."/>
            <person name="Cellier G."/>
            <person name="Jacobs J.M."/>
            <person name="Mangenot S."/>
            <person name="Barbe V."/>
            <person name="Lajus A."/>
            <person name="Vallenet D."/>
            <person name="Medigue C."/>
            <person name="Fegan M."/>
            <person name="Allen C."/>
            <person name="Prior P."/>
        </authorList>
    </citation>
    <scope>NUCLEOTIDE SEQUENCE</scope>
    <source>
        <strain evidence="2">R24</strain>
    </source>
</reference>
<evidence type="ECO:0000256" key="1">
    <source>
        <dbReference type="SAM" id="MobiDB-lite"/>
    </source>
</evidence>
<feature type="region of interest" description="Disordered" evidence="1">
    <location>
        <begin position="1"/>
        <end position="41"/>
    </location>
</feature>
<dbReference type="EMBL" id="FR854092">
    <property type="protein sequence ID" value="CCA86994.1"/>
    <property type="molecule type" value="Genomic_DNA"/>
</dbReference>
<organism evidence="2">
    <name type="scientific">Ralstonia syzygii R24</name>
    <dbReference type="NCBI Taxonomy" id="907261"/>
    <lineage>
        <taxon>Bacteria</taxon>
        <taxon>Pseudomonadati</taxon>
        <taxon>Pseudomonadota</taxon>
        <taxon>Betaproteobacteria</taxon>
        <taxon>Burkholderiales</taxon>
        <taxon>Burkholderiaceae</taxon>
        <taxon>Ralstonia</taxon>
        <taxon>Ralstonia solanacearum species complex</taxon>
    </lineage>
</organism>